<dbReference type="InterPro" id="IPR021130">
    <property type="entry name" value="PRib-ATP_PPHydrolase-like"/>
</dbReference>
<name>A0A6J4JC62_9CHLR</name>
<dbReference type="GO" id="GO:0000105">
    <property type="term" value="P:L-histidine biosynthetic process"/>
    <property type="evidence" value="ECO:0007669"/>
    <property type="project" value="UniProtKB-UniRule"/>
</dbReference>
<protein>
    <recommendedName>
        <fullName evidence="15">Histidine biosynthesis bifunctional protein HisIE</fullName>
    </recommendedName>
    <domain>
        <recommendedName>
            <fullName evidence="15">Phosphoribosyl-AMP cyclohydrolase</fullName>
            <shortName evidence="15">PRA-CH</shortName>
            <ecNumber evidence="15">3.5.4.19</ecNumber>
        </recommendedName>
    </domain>
    <domain>
        <recommendedName>
            <fullName evidence="15">Phosphoribosyl-ATP pyrophosphatase</fullName>
            <shortName evidence="15">PRA-PH</shortName>
            <ecNumber evidence="15">3.6.1.31</ecNumber>
        </recommendedName>
    </domain>
</protein>
<evidence type="ECO:0000256" key="13">
    <source>
        <dbReference type="ARBA" id="ARBA00023102"/>
    </source>
</evidence>
<comment type="similarity">
    <text evidence="6 15">In the C-terminal section; belongs to the PRA-PH family.</text>
</comment>
<evidence type="ECO:0000256" key="11">
    <source>
        <dbReference type="ARBA" id="ARBA00022801"/>
    </source>
</evidence>
<dbReference type="NCBIfam" id="NF000768">
    <property type="entry name" value="PRK00051.1"/>
    <property type="match status" value="1"/>
</dbReference>
<dbReference type="GO" id="GO:0004635">
    <property type="term" value="F:phosphoribosyl-AMP cyclohydrolase activity"/>
    <property type="evidence" value="ECO:0007669"/>
    <property type="project" value="UniProtKB-UniRule"/>
</dbReference>
<dbReference type="NCBIfam" id="TIGR03188">
    <property type="entry name" value="histidine_hisI"/>
    <property type="match status" value="1"/>
</dbReference>
<dbReference type="AlphaFoldDB" id="A0A6J4JC62"/>
<comment type="catalytic activity">
    <reaction evidence="2 15">
        <text>1-(5-phospho-beta-D-ribosyl)-ATP + H2O = 1-(5-phospho-beta-D-ribosyl)-5'-AMP + diphosphate + H(+)</text>
        <dbReference type="Rhea" id="RHEA:22828"/>
        <dbReference type="ChEBI" id="CHEBI:15377"/>
        <dbReference type="ChEBI" id="CHEBI:15378"/>
        <dbReference type="ChEBI" id="CHEBI:33019"/>
        <dbReference type="ChEBI" id="CHEBI:59457"/>
        <dbReference type="ChEBI" id="CHEBI:73183"/>
        <dbReference type="EC" id="3.6.1.31"/>
    </reaction>
</comment>
<keyword evidence="8 15" id="KW-0963">Cytoplasm</keyword>
<evidence type="ECO:0000256" key="4">
    <source>
        <dbReference type="ARBA" id="ARBA00005169"/>
    </source>
</evidence>
<keyword evidence="9 15" id="KW-0028">Amino-acid biosynthesis</keyword>
<dbReference type="GO" id="GO:0005737">
    <property type="term" value="C:cytoplasm"/>
    <property type="evidence" value="ECO:0007669"/>
    <property type="project" value="UniProtKB-SubCell"/>
</dbReference>
<reference evidence="17" key="1">
    <citation type="submission" date="2020-02" db="EMBL/GenBank/DDBJ databases">
        <authorList>
            <person name="Meier V. D."/>
        </authorList>
    </citation>
    <scope>NUCLEOTIDE SEQUENCE</scope>
    <source>
        <strain evidence="17">AVDCRST_MAG26</strain>
    </source>
</reference>
<feature type="region of interest" description="Phosphoribosyl-AMP cyclohydrolase" evidence="15">
    <location>
        <begin position="1"/>
        <end position="112"/>
    </location>
</feature>
<evidence type="ECO:0000313" key="17">
    <source>
        <dbReference type="EMBL" id="CAA9272396.1"/>
    </source>
</evidence>
<dbReference type="Pfam" id="PF01502">
    <property type="entry name" value="PRA-CH"/>
    <property type="match status" value="1"/>
</dbReference>
<sequence length="202" mass="22339">MKFDDKGLIPAIVQHARSGEVLMLGYMNQESIDRTRASGLVTFWSRSRGAIWQKGATSGNTLRMLELREDCDGDALLILVEPDGPTCHTGARSCFEAGSTTDNPAVMPPSATLTRLADVIRDRRARPVDGSYTVKLLDGGVDRLAKKVGEEATEVVIGAMKGDRDELRSELADLVYHVLVLVEQQGLPIEEVWRELDRRYAR</sequence>
<dbReference type="UniPathway" id="UPA00031">
    <property type="reaction ID" value="UER00007"/>
</dbReference>
<evidence type="ECO:0000256" key="7">
    <source>
        <dbReference type="ARBA" id="ARBA00008299"/>
    </source>
</evidence>
<dbReference type="InterPro" id="IPR023019">
    <property type="entry name" value="His_synth_HisIE"/>
</dbReference>
<keyword evidence="13 15" id="KW-0368">Histidine biosynthesis</keyword>
<evidence type="ECO:0000256" key="8">
    <source>
        <dbReference type="ARBA" id="ARBA00022490"/>
    </source>
</evidence>
<evidence type="ECO:0000256" key="12">
    <source>
        <dbReference type="ARBA" id="ARBA00022840"/>
    </source>
</evidence>
<evidence type="ECO:0000259" key="16">
    <source>
        <dbReference type="Pfam" id="PF01502"/>
    </source>
</evidence>
<evidence type="ECO:0000256" key="15">
    <source>
        <dbReference type="HAMAP-Rule" id="MF_01019"/>
    </source>
</evidence>
<dbReference type="SUPFAM" id="SSF141734">
    <property type="entry name" value="HisI-like"/>
    <property type="match status" value="1"/>
</dbReference>
<evidence type="ECO:0000256" key="9">
    <source>
        <dbReference type="ARBA" id="ARBA00022605"/>
    </source>
</evidence>
<keyword evidence="12 15" id="KW-0067">ATP-binding</keyword>
<keyword evidence="10 15" id="KW-0547">Nucleotide-binding</keyword>
<dbReference type="Gene3D" id="1.10.287.1080">
    <property type="entry name" value="MazG-like"/>
    <property type="match status" value="1"/>
</dbReference>
<evidence type="ECO:0000256" key="5">
    <source>
        <dbReference type="ARBA" id="ARBA00005204"/>
    </source>
</evidence>
<evidence type="ECO:0000256" key="1">
    <source>
        <dbReference type="ARBA" id="ARBA00000024"/>
    </source>
</evidence>
<evidence type="ECO:0000256" key="2">
    <source>
        <dbReference type="ARBA" id="ARBA00001460"/>
    </source>
</evidence>
<dbReference type="GO" id="GO:0004636">
    <property type="term" value="F:phosphoribosyl-ATP diphosphatase activity"/>
    <property type="evidence" value="ECO:0007669"/>
    <property type="project" value="UniProtKB-UniRule"/>
</dbReference>
<dbReference type="InterPro" id="IPR002496">
    <property type="entry name" value="PRib_AMP_CycHydrolase_dom"/>
</dbReference>
<accession>A0A6J4JC62</accession>
<dbReference type="EC" id="3.6.1.31" evidence="15"/>
<dbReference type="InterPro" id="IPR008179">
    <property type="entry name" value="HisE"/>
</dbReference>
<proteinExistence type="inferred from homology"/>
<dbReference type="HAMAP" id="MF_01020">
    <property type="entry name" value="HisE"/>
    <property type="match status" value="1"/>
</dbReference>
<comment type="catalytic activity">
    <reaction evidence="1 15">
        <text>1-(5-phospho-beta-D-ribosyl)-5'-AMP + H2O = 1-(5-phospho-beta-D-ribosyl)-5-[(5-phospho-beta-D-ribosylamino)methylideneamino]imidazole-4-carboxamide</text>
        <dbReference type="Rhea" id="RHEA:20049"/>
        <dbReference type="ChEBI" id="CHEBI:15377"/>
        <dbReference type="ChEBI" id="CHEBI:58435"/>
        <dbReference type="ChEBI" id="CHEBI:59457"/>
        <dbReference type="EC" id="3.5.4.19"/>
    </reaction>
</comment>
<dbReference type="GO" id="GO:0005524">
    <property type="term" value="F:ATP binding"/>
    <property type="evidence" value="ECO:0007669"/>
    <property type="project" value="UniProtKB-KW"/>
</dbReference>
<feature type="domain" description="Phosphoribosyl-AMP cyclohydrolase" evidence="16">
    <location>
        <begin position="23"/>
        <end position="96"/>
    </location>
</feature>
<evidence type="ECO:0000256" key="14">
    <source>
        <dbReference type="ARBA" id="ARBA00023268"/>
    </source>
</evidence>
<keyword evidence="14 15" id="KW-0511">Multifunctional enzyme</keyword>
<dbReference type="PANTHER" id="PTHR42945">
    <property type="entry name" value="HISTIDINE BIOSYNTHESIS BIFUNCTIONAL PROTEIN"/>
    <property type="match status" value="1"/>
</dbReference>
<evidence type="ECO:0000256" key="6">
    <source>
        <dbReference type="ARBA" id="ARBA00007731"/>
    </source>
</evidence>
<dbReference type="EC" id="3.5.4.19" evidence="15"/>
<dbReference type="NCBIfam" id="NF002747">
    <property type="entry name" value="PRK02759.1"/>
    <property type="match status" value="1"/>
</dbReference>
<dbReference type="EMBL" id="CADCTK010000665">
    <property type="protein sequence ID" value="CAA9272396.1"/>
    <property type="molecule type" value="Genomic_DNA"/>
</dbReference>
<feature type="region of interest" description="Phosphoribosyl-ATP pyrophosphohydrolase" evidence="15">
    <location>
        <begin position="113"/>
        <end position="202"/>
    </location>
</feature>
<dbReference type="FunFam" id="3.10.20.810:FF:000001">
    <property type="entry name" value="Histidine biosynthesis bifunctional protein HisIE"/>
    <property type="match status" value="1"/>
</dbReference>
<dbReference type="Pfam" id="PF01503">
    <property type="entry name" value="PRA-PH"/>
    <property type="match status" value="1"/>
</dbReference>
<dbReference type="SUPFAM" id="SSF101386">
    <property type="entry name" value="all-alpha NTP pyrophosphatases"/>
    <property type="match status" value="1"/>
</dbReference>
<evidence type="ECO:0000256" key="10">
    <source>
        <dbReference type="ARBA" id="ARBA00022741"/>
    </source>
</evidence>
<dbReference type="CDD" id="cd11534">
    <property type="entry name" value="NTP-PPase_HisIE_like"/>
    <property type="match status" value="1"/>
</dbReference>
<comment type="pathway">
    <text evidence="4 15">Amino-acid biosynthesis; L-histidine biosynthesis; L-histidine from 5-phospho-alpha-D-ribose 1-diphosphate: step 3/9.</text>
</comment>
<keyword evidence="11 15" id="KW-0378">Hydrolase</keyword>
<evidence type="ECO:0000256" key="3">
    <source>
        <dbReference type="ARBA" id="ARBA00004496"/>
    </source>
</evidence>
<comment type="subcellular location">
    <subcellularLocation>
        <location evidence="3 15">Cytoplasm</location>
    </subcellularLocation>
</comment>
<gene>
    <name evidence="15" type="primary">hisI</name>
    <name evidence="15" type="synonym">hisIE</name>
    <name evidence="17" type="ORF">AVDCRST_MAG26-2888</name>
</gene>
<dbReference type="PANTHER" id="PTHR42945:SF9">
    <property type="entry name" value="HISTIDINE BIOSYNTHESIS BIFUNCTIONAL PROTEIN HISIE"/>
    <property type="match status" value="1"/>
</dbReference>
<dbReference type="HAMAP" id="MF_01019">
    <property type="entry name" value="HisIE"/>
    <property type="match status" value="1"/>
</dbReference>
<comment type="pathway">
    <text evidence="5 15">Amino-acid biosynthesis; L-histidine biosynthesis; L-histidine from 5-phospho-alpha-D-ribose 1-diphosphate: step 2/9.</text>
</comment>
<dbReference type="Gene3D" id="3.10.20.810">
    <property type="entry name" value="Phosphoribosyl-AMP cyclohydrolase"/>
    <property type="match status" value="1"/>
</dbReference>
<organism evidence="17">
    <name type="scientific">uncultured Chloroflexia bacterium</name>
    <dbReference type="NCBI Taxonomy" id="1672391"/>
    <lineage>
        <taxon>Bacteria</taxon>
        <taxon>Bacillati</taxon>
        <taxon>Chloroflexota</taxon>
        <taxon>Chloroflexia</taxon>
        <taxon>environmental samples</taxon>
    </lineage>
</organism>
<comment type="similarity">
    <text evidence="7 15">In the N-terminal section; belongs to the PRA-CH family.</text>
</comment>
<dbReference type="InterPro" id="IPR038019">
    <property type="entry name" value="PRib_AMP_CycHydrolase_sf"/>
</dbReference>